<dbReference type="EMBL" id="CATOUU010000991">
    <property type="protein sequence ID" value="CAI9965556.1"/>
    <property type="molecule type" value="Genomic_DNA"/>
</dbReference>
<dbReference type="AlphaFoldDB" id="A0AA86R224"/>
<gene>
    <name evidence="1" type="ORF">HINF_LOCUS53201</name>
    <name evidence="2" type="ORF">HINF_LOCUS58089</name>
</gene>
<evidence type="ECO:0000313" key="3">
    <source>
        <dbReference type="Proteomes" id="UP001642409"/>
    </source>
</evidence>
<reference evidence="1" key="1">
    <citation type="submission" date="2023-06" db="EMBL/GenBank/DDBJ databases">
        <authorList>
            <person name="Kurt Z."/>
        </authorList>
    </citation>
    <scope>NUCLEOTIDE SEQUENCE</scope>
</reference>
<protein>
    <submittedName>
        <fullName evidence="2">Hypothetical_protein</fullName>
    </submittedName>
</protein>
<sequence>MMCPSDFELNIKQLVMLDMRLLLTQYNLINLILHKNSFLFIYTCSIKWQPQIYLICEILLQPKVVGKVKLKQSSFKESHECSAAAFMHFIQFVFISQIFPVNSPVETLLFIISARFCILNKCPKRLKPVQVIYSLLTPEVIFATVFVTTRINNFELTCERVIPPHFESVYTYIIGNCAKTPLQSISLLQNYLILTQNINSNVSIFRWI</sequence>
<comment type="caution">
    <text evidence="1">The sequence shown here is derived from an EMBL/GenBank/DDBJ whole genome shotgun (WGS) entry which is preliminary data.</text>
</comment>
<dbReference type="Proteomes" id="UP001642409">
    <property type="component" value="Unassembled WGS sequence"/>
</dbReference>
<evidence type="ECO:0000313" key="1">
    <source>
        <dbReference type="EMBL" id="CAI9965556.1"/>
    </source>
</evidence>
<accession>A0AA86R224</accession>
<name>A0AA86R224_9EUKA</name>
<dbReference type="EMBL" id="CAXDID020000324">
    <property type="protein sequence ID" value="CAL6077204.1"/>
    <property type="molecule type" value="Genomic_DNA"/>
</dbReference>
<organism evidence="1">
    <name type="scientific">Hexamita inflata</name>
    <dbReference type="NCBI Taxonomy" id="28002"/>
    <lineage>
        <taxon>Eukaryota</taxon>
        <taxon>Metamonada</taxon>
        <taxon>Diplomonadida</taxon>
        <taxon>Hexamitidae</taxon>
        <taxon>Hexamitinae</taxon>
        <taxon>Hexamita</taxon>
    </lineage>
</organism>
<reference evidence="2 3" key="2">
    <citation type="submission" date="2024-07" db="EMBL/GenBank/DDBJ databases">
        <authorList>
            <person name="Akdeniz Z."/>
        </authorList>
    </citation>
    <scope>NUCLEOTIDE SEQUENCE [LARGE SCALE GENOMIC DNA]</scope>
</reference>
<proteinExistence type="predicted"/>
<keyword evidence="3" id="KW-1185">Reference proteome</keyword>
<evidence type="ECO:0000313" key="2">
    <source>
        <dbReference type="EMBL" id="CAL6077204.1"/>
    </source>
</evidence>